<keyword evidence="3" id="KW-0472">Membrane</keyword>
<dbReference type="InterPro" id="IPR032823">
    <property type="entry name" value="BCA_ABC_TP_C"/>
</dbReference>
<dbReference type="CDD" id="cd03219">
    <property type="entry name" value="ABC_Mj1267_LivG_branched"/>
    <property type="match status" value="1"/>
</dbReference>
<dbReference type="SMART" id="SM00382">
    <property type="entry name" value="AAA"/>
    <property type="match status" value="1"/>
</dbReference>
<evidence type="ECO:0000313" key="7">
    <source>
        <dbReference type="EMBL" id="RKP51750.1"/>
    </source>
</evidence>
<reference evidence="7 8" key="1">
    <citation type="submission" date="2018-10" db="EMBL/GenBank/DDBJ databases">
        <title>Robbsia sp. DHC34, isolated from soil.</title>
        <authorList>
            <person name="Gao Z.-H."/>
            <person name="Qiu L.-H."/>
        </authorList>
    </citation>
    <scope>NUCLEOTIDE SEQUENCE [LARGE SCALE GENOMIC DNA]</scope>
    <source>
        <strain evidence="7 8">DHC34</strain>
    </source>
</reference>
<gene>
    <name evidence="7" type="ORF">D7S86_17470</name>
</gene>
<accession>A0A494XM33</accession>
<dbReference type="PANTHER" id="PTHR45772:SF2">
    <property type="entry name" value="ABC TRANSPORTER ATP-BINDING PROTEIN"/>
    <property type="match status" value="1"/>
</dbReference>
<dbReference type="RefSeq" id="WP_121088155.1">
    <property type="nucleotide sequence ID" value="NZ_RBZU01000008.1"/>
</dbReference>
<keyword evidence="1" id="KW-0813">Transport</keyword>
<comment type="caution">
    <text evidence="7">The sequence shown here is derived from an EMBL/GenBank/DDBJ whole genome shotgun (WGS) entry which is preliminary data.</text>
</comment>
<keyword evidence="4" id="KW-0547">Nucleotide-binding</keyword>
<name>A0A494XM33_9BURK</name>
<evidence type="ECO:0000256" key="2">
    <source>
        <dbReference type="ARBA" id="ARBA00022475"/>
    </source>
</evidence>
<dbReference type="SUPFAM" id="SSF52540">
    <property type="entry name" value="P-loop containing nucleoside triphosphate hydrolases"/>
    <property type="match status" value="1"/>
</dbReference>
<evidence type="ECO:0000313" key="8">
    <source>
        <dbReference type="Proteomes" id="UP000270342"/>
    </source>
</evidence>
<dbReference type="GO" id="GO:0016887">
    <property type="term" value="F:ATP hydrolysis activity"/>
    <property type="evidence" value="ECO:0007669"/>
    <property type="project" value="InterPro"/>
</dbReference>
<dbReference type="InterPro" id="IPR027417">
    <property type="entry name" value="P-loop_NTPase"/>
</dbReference>
<keyword evidence="8" id="KW-1185">Reference proteome</keyword>
<dbReference type="PROSITE" id="PS50893">
    <property type="entry name" value="ABC_TRANSPORTER_2"/>
    <property type="match status" value="1"/>
</dbReference>
<keyword evidence="2" id="KW-1003">Cell membrane</keyword>
<keyword evidence="5 7" id="KW-0067">ATP-binding</keyword>
<dbReference type="Gene3D" id="3.40.50.300">
    <property type="entry name" value="P-loop containing nucleotide triphosphate hydrolases"/>
    <property type="match status" value="1"/>
</dbReference>
<dbReference type="Pfam" id="PF00005">
    <property type="entry name" value="ABC_tran"/>
    <property type="match status" value="1"/>
</dbReference>
<dbReference type="EMBL" id="RBZU01000008">
    <property type="protein sequence ID" value="RKP51750.1"/>
    <property type="molecule type" value="Genomic_DNA"/>
</dbReference>
<dbReference type="InterPro" id="IPR003593">
    <property type="entry name" value="AAA+_ATPase"/>
</dbReference>
<feature type="domain" description="ABC transporter" evidence="6">
    <location>
        <begin position="5"/>
        <end position="246"/>
    </location>
</feature>
<dbReference type="PROSITE" id="PS00211">
    <property type="entry name" value="ABC_TRANSPORTER_1"/>
    <property type="match status" value="1"/>
</dbReference>
<dbReference type="PANTHER" id="PTHR45772">
    <property type="entry name" value="CONSERVED COMPONENT OF ABC TRANSPORTER FOR NATURAL AMINO ACIDS-RELATED"/>
    <property type="match status" value="1"/>
</dbReference>
<evidence type="ECO:0000256" key="3">
    <source>
        <dbReference type="ARBA" id="ARBA00022519"/>
    </source>
</evidence>
<dbReference type="AlphaFoldDB" id="A0A494XM33"/>
<proteinExistence type="predicted"/>
<organism evidence="7 8">
    <name type="scientific">Pararobbsia silviterrae</name>
    <dbReference type="NCBI Taxonomy" id="1792498"/>
    <lineage>
        <taxon>Bacteria</taxon>
        <taxon>Pseudomonadati</taxon>
        <taxon>Pseudomonadota</taxon>
        <taxon>Betaproteobacteria</taxon>
        <taxon>Burkholderiales</taxon>
        <taxon>Burkholderiaceae</taxon>
        <taxon>Pararobbsia</taxon>
    </lineage>
</organism>
<sequence>MQPKLELRNVSLAFGALKVTNDVSLSLAAGARTALIGPNGAGKTTLINLISGVLRPSSGSIRIDGRDVVRFNQDRRVKEGIGRTFQINRLFRDLSVEENLRIAVIQQQGRAHQLIGRRAVDDGIQEAVIRILAQLGIADRAGTRVRHLAYGEQRLLEIAMALALQPKVLLLDEPAAGVPKGESEIIIGTIERLPKDLAVLLIEHDMDLVFRFASDIHVLASGALIASGPASEIARNERVREVYFGRGKHGQ</sequence>
<dbReference type="InterPro" id="IPR051120">
    <property type="entry name" value="ABC_AA/LPS_Transport"/>
</dbReference>
<dbReference type="GO" id="GO:0005524">
    <property type="term" value="F:ATP binding"/>
    <property type="evidence" value="ECO:0007669"/>
    <property type="project" value="UniProtKB-KW"/>
</dbReference>
<dbReference type="Proteomes" id="UP000270342">
    <property type="component" value="Unassembled WGS sequence"/>
</dbReference>
<evidence type="ECO:0000256" key="5">
    <source>
        <dbReference type="ARBA" id="ARBA00022840"/>
    </source>
</evidence>
<keyword evidence="3" id="KW-0997">Cell inner membrane</keyword>
<dbReference type="InterPro" id="IPR003439">
    <property type="entry name" value="ABC_transporter-like_ATP-bd"/>
</dbReference>
<evidence type="ECO:0000259" key="6">
    <source>
        <dbReference type="PROSITE" id="PS50893"/>
    </source>
</evidence>
<dbReference type="InterPro" id="IPR017871">
    <property type="entry name" value="ABC_transporter-like_CS"/>
</dbReference>
<evidence type="ECO:0000256" key="4">
    <source>
        <dbReference type="ARBA" id="ARBA00022741"/>
    </source>
</evidence>
<dbReference type="OrthoDB" id="9781337at2"/>
<dbReference type="GO" id="GO:0005886">
    <property type="term" value="C:plasma membrane"/>
    <property type="evidence" value="ECO:0007669"/>
    <property type="project" value="TreeGrafter"/>
</dbReference>
<dbReference type="Pfam" id="PF12399">
    <property type="entry name" value="BCA_ABC_TP_C"/>
    <property type="match status" value="1"/>
</dbReference>
<protein>
    <submittedName>
        <fullName evidence="7">ABC transporter ATP-binding protein</fullName>
    </submittedName>
</protein>
<evidence type="ECO:0000256" key="1">
    <source>
        <dbReference type="ARBA" id="ARBA00022448"/>
    </source>
</evidence>